<dbReference type="PANTHER" id="PTHR34860:SF6">
    <property type="entry name" value="REPRESSOR-LIKE PROTEIN SSO7C3"/>
    <property type="match status" value="1"/>
</dbReference>
<feature type="compositionally biased region" description="Polar residues" evidence="1">
    <location>
        <begin position="81"/>
        <end position="90"/>
    </location>
</feature>
<sequence>MWNESSSLITIVIAVPTKSGTMVKVDSKGRVVLPQEVRERLGITPGTEVEIHEEGGKAVVEPEDSPEQIIERMDHLVAETASNRGETTPVNGEVDPIAQKHRAAVRRGAKKDSDE</sequence>
<dbReference type="PROSITE" id="PS51740">
    <property type="entry name" value="SPOVT_ABRB"/>
    <property type="match status" value="1"/>
</dbReference>
<keyword evidence="4" id="KW-1185">Reference proteome</keyword>
<name>L9X6G1_9EURY</name>
<dbReference type="GO" id="GO:0003677">
    <property type="term" value="F:DNA binding"/>
    <property type="evidence" value="ECO:0007669"/>
    <property type="project" value="InterPro"/>
</dbReference>
<accession>L9X6G1</accession>
<comment type="caution">
    <text evidence="3">The sequence shown here is derived from an EMBL/GenBank/DDBJ whole genome shotgun (WGS) entry which is preliminary data.</text>
</comment>
<gene>
    <name evidence="3" type="ORF">C493_09268</name>
</gene>
<dbReference type="PANTHER" id="PTHR34860">
    <property type="entry name" value="REPRESSOR-LIKE PROTEIN SSO7C3"/>
    <property type="match status" value="1"/>
</dbReference>
<dbReference type="InterPro" id="IPR007159">
    <property type="entry name" value="SpoVT-AbrB_dom"/>
</dbReference>
<dbReference type="SUPFAM" id="SSF89447">
    <property type="entry name" value="AbrB/MazE/MraZ-like"/>
    <property type="match status" value="1"/>
</dbReference>
<reference evidence="3 4" key="1">
    <citation type="journal article" date="2014" name="PLoS Genet.">
        <title>Phylogenetically driven sequencing of extremely halophilic archaea reveals strategies for static and dynamic osmo-response.</title>
        <authorList>
            <person name="Becker E.A."/>
            <person name="Seitzer P.M."/>
            <person name="Tritt A."/>
            <person name="Larsen D."/>
            <person name="Krusor M."/>
            <person name="Yao A.I."/>
            <person name="Wu D."/>
            <person name="Madern D."/>
            <person name="Eisen J.A."/>
            <person name="Darling A.E."/>
            <person name="Facciotti M.T."/>
        </authorList>
    </citation>
    <scope>NUCLEOTIDE SEQUENCE [LARGE SCALE GENOMIC DNA]</scope>
    <source>
        <strain evidence="3 4">JCM 12255</strain>
    </source>
</reference>
<dbReference type="InterPro" id="IPR052975">
    <property type="entry name" value="Repressor-like_regulatory"/>
</dbReference>
<dbReference type="InterPro" id="IPR037914">
    <property type="entry name" value="SpoVT-AbrB_sf"/>
</dbReference>
<evidence type="ECO:0000313" key="4">
    <source>
        <dbReference type="Proteomes" id="UP000011602"/>
    </source>
</evidence>
<evidence type="ECO:0000256" key="1">
    <source>
        <dbReference type="SAM" id="MobiDB-lite"/>
    </source>
</evidence>
<dbReference type="EMBL" id="AOHZ01000043">
    <property type="protein sequence ID" value="ELY57006.1"/>
    <property type="molecule type" value="Genomic_DNA"/>
</dbReference>
<feature type="domain" description="SpoVT-AbrB" evidence="2">
    <location>
        <begin position="20"/>
        <end position="65"/>
    </location>
</feature>
<dbReference type="AlphaFoldDB" id="L9X6G1"/>
<dbReference type="Proteomes" id="UP000011602">
    <property type="component" value="Unassembled WGS sequence"/>
</dbReference>
<protein>
    <submittedName>
        <fullName evidence="3">Transcription regulator</fullName>
    </submittedName>
</protein>
<dbReference type="NCBIfam" id="TIGR01439">
    <property type="entry name" value="lp_hng_hel_AbrB"/>
    <property type="match status" value="1"/>
</dbReference>
<proteinExistence type="predicted"/>
<feature type="compositionally biased region" description="Basic residues" evidence="1">
    <location>
        <begin position="99"/>
        <end position="109"/>
    </location>
</feature>
<organism evidence="3 4">
    <name type="scientific">Natronolimnohabitans innermongolicus JCM 12255</name>
    <dbReference type="NCBI Taxonomy" id="1227499"/>
    <lineage>
        <taxon>Archaea</taxon>
        <taxon>Methanobacteriati</taxon>
        <taxon>Methanobacteriota</taxon>
        <taxon>Stenosarchaea group</taxon>
        <taxon>Halobacteria</taxon>
        <taxon>Halobacteriales</taxon>
        <taxon>Natrialbaceae</taxon>
        <taxon>Natronolimnohabitans</taxon>
    </lineage>
</organism>
<dbReference type="eggNOG" id="arCOG00818">
    <property type="taxonomic scope" value="Archaea"/>
</dbReference>
<dbReference type="SMART" id="SM00966">
    <property type="entry name" value="SpoVT_AbrB"/>
    <property type="match status" value="1"/>
</dbReference>
<dbReference type="Pfam" id="PF04014">
    <property type="entry name" value="MazE_antitoxin"/>
    <property type="match status" value="1"/>
</dbReference>
<evidence type="ECO:0000313" key="3">
    <source>
        <dbReference type="EMBL" id="ELY57006.1"/>
    </source>
</evidence>
<dbReference type="Gene3D" id="2.10.260.10">
    <property type="match status" value="1"/>
</dbReference>
<evidence type="ECO:0000259" key="2">
    <source>
        <dbReference type="PROSITE" id="PS51740"/>
    </source>
</evidence>
<feature type="region of interest" description="Disordered" evidence="1">
    <location>
        <begin position="81"/>
        <end position="115"/>
    </location>
</feature>